<evidence type="ECO:0000256" key="3">
    <source>
        <dbReference type="ARBA" id="ARBA00022603"/>
    </source>
</evidence>
<dbReference type="AlphaFoldDB" id="A0A1H6CFR5"/>
<keyword evidence="3 10" id="KW-0489">Methyltransferase</keyword>
<organism evidence="10 11">
    <name type="scientific">Bryocella elongata</name>
    <dbReference type="NCBI Taxonomy" id="863522"/>
    <lineage>
        <taxon>Bacteria</taxon>
        <taxon>Pseudomonadati</taxon>
        <taxon>Acidobacteriota</taxon>
        <taxon>Terriglobia</taxon>
        <taxon>Terriglobales</taxon>
        <taxon>Acidobacteriaceae</taxon>
        <taxon>Bryocella</taxon>
    </lineage>
</organism>
<feature type="region of interest" description="Disordered" evidence="7">
    <location>
        <begin position="61"/>
        <end position="86"/>
    </location>
</feature>
<evidence type="ECO:0000256" key="6">
    <source>
        <dbReference type="ARBA" id="ARBA00047942"/>
    </source>
</evidence>
<feature type="region of interest" description="Disordered" evidence="7">
    <location>
        <begin position="617"/>
        <end position="638"/>
    </location>
</feature>
<keyword evidence="4" id="KW-0808">Transferase</keyword>
<gene>
    <name evidence="10" type="ORF">SAMN05421819_4506</name>
</gene>
<evidence type="ECO:0000256" key="2">
    <source>
        <dbReference type="ARBA" id="ARBA00011900"/>
    </source>
</evidence>
<reference evidence="10 11" key="1">
    <citation type="submission" date="2016-10" db="EMBL/GenBank/DDBJ databases">
        <authorList>
            <person name="de Groot N.N."/>
        </authorList>
    </citation>
    <scope>NUCLEOTIDE SEQUENCE [LARGE SCALE GENOMIC DNA]</scope>
    <source>
        <strain evidence="10 11">DSM 22489</strain>
    </source>
</reference>
<evidence type="ECO:0000256" key="7">
    <source>
        <dbReference type="SAM" id="MobiDB-lite"/>
    </source>
</evidence>
<dbReference type="InterPro" id="IPR002052">
    <property type="entry name" value="DNA_methylase_N6_adenine_CS"/>
</dbReference>
<name>A0A1H6CFR5_9BACT</name>
<evidence type="ECO:0000313" key="11">
    <source>
        <dbReference type="Proteomes" id="UP000236728"/>
    </source>
</evidence>
<keyword evidence="11" id="KW-1185">Reference proteome</keyword>
<dbReference type="GO" id="GO:0032259">
    <property type="term" value="P:methylation"/>
    <property type="evidence" value="ECO:0007669"/>
    <property type="project" value="UniProtKB-KW"/>
</dbReference>
<feature type="domain" description="DNA methylase adenine-specific" evidence="8">
    <location>
        <begin position="327"/>
        <end position="514"/>
    </location>
</feature>
<feature type="domain" description="Type ISP restriction-modification enzyme LLaBIII C-terminal specificity" evidence="9">
    <location>
        <begin position="717"/>
        <end position="1084"/>
    </location>
</feature>
<dbReference type="GO" id="GO:0009307">
    <property type="term" value="P:DNA restriction-modification system"/>
    <property type="evidence" value="ECO:0007669"/>
    <property type="project" value="UniProtKB-KW"/>
</dbReference>
<evidence type="ECO:0000256" key="1">
    <source>
        <dbReference type="ARBA" id="ARBA00006594"/>
    </source>
</evidence>
<dbReference type="SUPFAM" id="SSF53335">
    <property type="entry name" value="S-adenosyl-L-methionine-dependent methyltransferases"/>
    <property type="match status" value="1"/>
</dbReference>
<dbReference type="PROSITE" id="PS00092">
    <property type="entry name" value="N6_MTASE"/>
    <property type="match status" value="1"/>
</dbReference>
<dbReference type="GO" id="GO:0003677">
    <property type="term" value="F:DNA binding"/>
    <property type="evidence" value="ECO:0007669"/>
    <property type="project" value="InterPro"/>
</dbReference>
<proteinExistence type="inferred from homology"/>
<dbReference type="GO" id="GO:0008170">
    <property type="term" value="F:N-methyltransferase activity"/>
    <property type="evidence" value="ECO:0007669"/>
    <property type="project" value="InterPro"/>
</dbReference>
<dbReference type="PRINTS" id="PR00507">
    <property type="entry name" value="N12N6MTFRASE"/>
</dbReference>
<dbReference type="EC" id="2.1.1.72" evidence="2"/>
<dbReference type="Pfam" id="PF18135">
    <property type="entry name" value="Type_ISP_C"/>
    <property type="match status" value="1"/>
</dbReference>
<dbReference type="InterPro" id="IPR003356">
    <property type="entry name" value="DNA_methylase_A-5"/>
</dbReference>
<accession>A0A1H6CFR5</accession>
<comment type="catalytic activity">
    <reaction evidence="6">
        <text>a 2'-deoxyadenosine in DNA + S-adenosyl-L-methionine = an N(6)-methyl-2'-deoxyadenosine in DNA + S-adenosyl-L-homocysteine + H(+)</text>
        <dbReference type="Rhea" id="RHEA:15197"/>
        <dbReference type="Rhea" id="RHEA-COMP:12418"/>
        <dbReference type="Rhea" id="RHEA-COMP:12419"/>
        <dbReference type="ChEBI" id="CHEBI:15378"/>
        <dbReference type="ChEBI" id="CHEBI:57856"/>
        <dbReference type="ChEBI" id="CHEBI:59789"/>
        <dbReference type="ChEBI" id="CHEBI:90615"/>
        <dbReference type="ChEBI" id="CHEBI:90616"/>
        <dbReference type="EC" id="2.1.1.72"/>
    </reaction>
</comment>
<feature type="compositionally biased region" description="Basic and acidic residues" evidence="7">
    <location>
        <begin position="617"/>
        <end position="626"/>
    </location>
</feature>
<dbReference type="OrthoDB" id="9814572at2"/>
<keyword evidence="5" id="KW-0680">Restriction system</keyword>
<dbReference type="EMBL" id="FNVA01000010">
    <property type="protein sequence ID" value="SEG71627.1"/>
    <property type="molecule type" value="Genomic_DNA"/>
</dbReference>
<dbReference type="Pfam" id="PF02384">
    <property type="entry name" value="N6_Mtase"/>
    <property type="match status" value="1"/>
</dbReference>
<dbReference type="PANTHER" id="PTHR33841:SF1">
    <property type="entry name" value="DNA METHYLTRANSFERASE A"/>
    <property type="match status" value="1"/>
</dbReference>
<dbReference type="RefSeq" id="WP_103935338.1">
    <property type="nucleotide sequence ID" value="NZ_FNVA01000010.1"/>
</dbReference>
<evidence type="ECO:0000256" key="4">
    <source>
        <dbReference type="ARBA" id="ARBA00022679"/>
    </source>
</evidence>
<dbReference type="GO" id="GO:0009007">
    <property type="term" value="F:site-specific DNA-methyltransferase (adenine-specific) activity"/>
    <property type="evidence" value="ECO:0007669"/>
    <property type="project" value="UniProtKB-EC"/>
</dbReference>
<sequence>MPPTYQVAEYITDLRAIRSTGSATAETSFYPPVDRLLNGAGQALKPPVLFSSQLRNSGAGMPDGGFFPQYNRQRRNTEPQPLTNPERGVVEIKPVDYSLDALTNEPQTIRYLRQYGLVLITNLREFRLLKLSTTGVPQTLEYYILADSAASLWSEPIGSFERHAELLPDFLRRVMLYRAPLTQPKDVAWLLASYAREARARSEDHPLASFEAVKKALQESLGIQFEGEKGEHFFRSTLVQTLFYGIFSAWVLWHRSPEGRAPSARFDWRVSAHYLRVPVLRKLFGEVADPGALNSLQLQEVLNLAGEALNRVDDSFFETFRDDVAVAYFYEPFLEAFDPVLRRELGVWYTPKEIVHYMVERVDFLLRTELHQPLGLASPSVRILDPCCGTGAYLTAVLNRIHRTLMEEAGDDNALVPNDLRTAALTRVFGFEIMPAPFVIAHLQIASLLENAGAPLVDSSRAGVFLTNALTGWVPERHPQSSIFEEFRREREDSENIKQHNTILVILGNPPYNGYAGIAKIEEERDLTTAYRTPIPGIPAPQGQGLNDLYVRFFRIAERRVVGDVHVAGNHDGCGIVSFISNNAWLDGLSHPSMRHKYLTTFNSVFIDNLNGDRFRTGKTTPDGRPDPSAFSTPQNPEGIQLGTAITTLVRSSRASTGSTIELRDLWGTGKLAQLESESFHETELLYQTFSPVSGLGLIFAERAHSANYTSWPRLTELFPYSFPGIKTSRDPLVIDIDRERLEERMGKYLGRSESDEQIAAIAPSSMERSARFDPVSTRRTLQERGFRSWQIVRYVYRPFDLRWLYWEPETKLLDEKRDTYMAQLVGNTTWLEARQRESGDTFSRGTVANGLADNFGNGLSSFFPERVLSTAGLLLSDVEIHDNLSVAAERYLLPKNGSGSDLFFHALAIMHTPAYRAENAGALLGDWPRIPLPSTGEELKRSANLGRFVSRLLDAESPLNMTAEWSFLGRLSLPSEHDIETILALEADWGRLQGTKVMPGNGRIVTRDWTDAELGKINALAATESITVDDALALLGERCVDVYLNGAACWAAVPINVWAYTLSGYQVLKKWLSYRESRLLNRALRPEETQYFAQVVRRIAAVLLHGIALDANYLNLIRTATGLPH</sequence>
<dbReference type="InterPro" id="IPR041635">
    <property type="entry name" value="Type_ISP_LLaBIII_C"/>
</dbReference>
<evidence type="ECO:0000259" key="8">
    <source>
        <dbReference type="Pfam" id="PF02384"/>
    </source>
</evidence>
<evidence type="ECO:0000256" key="5">
    <source>
        <dbReference type="ARBA" id="ARBA00022747"/>
    </source>
</evidence>
<evidence type="ECO:0000259" key="9">
    <source>
        <dbReference type="Pfam" id="PF18135"/>
    </source>
</evidence>
<dbReference type="Proteomes" id="UP000236728">
    <property type="component" value="Unassembled WGS sequence"/>
</dbReference>
<dbReference type="Gene3D" id="3.40.50.150">
    <property type="entry name" value="Vaccinia Virus protein VP39"/>
    <property type="match status" value="1"/>
</dbReference>
<evidence type="ECO:0000313" key="10">
    <source>
        <dbReference type="EMBL" id="SEG71627.1"/>
    </source>
</evidence>
<protein>
    <recommendedName>
        <fullName evidence="2">site-specific DNA-methyltransferase (adenine-specific)</fullName>
        <ecNumber evidence="2">2.1.1.72</ecNumber>
    </recommendedName>
</protein>
<dbReference type="InterPro" id="IPR029063">
    <property type="entry name" value="SAM-dependent_MTases_sf"/>
</dbReference>
<dbReference type="PANTHER" id="PTHR33841">
    <property type="entry name" value="DNA METHYLTRANSFERASE YEEA-RELATED"/>
    <property type="match status" value="1"/>
</dbReference>
<dbReference type="InterPro" id="IPR050953">
    <property type="entry name" value="N4_N6_ade-DNA_methylase"/>
</dbReference>
<comment type="similarity">
    <text evidence="1">Belongs to the N(4)/N(6)-methyltransferase family.</text>
</comment>